<dbReference type="Pfam" id="PF20720">
    <property type="entry name" value="nSTAND3"/>
    <property type="match status" value="1"/>
</dbReference>
<accession>H1Z267</accession>
<name>H1Z267_9EURY</name>
<reference evidence="3 4" key="1">
    <citation type="submission" date="2011-10" db="EMBL/GenBank/DDBJ databases">
        <title>The Improved High-Quality Draft genome of Methanoplanus limicola DSM 2279.</title>
        <authorList>
            <consortium name="US DOE Joint Genome Institute (JGI-PGF)"/>
            <person name="Lucas S."/>
            <person name="Copeland A."/>
            <person name="Lapidus A."/>
            <person name="Glavina del Rio T."/>
            <person name="Dalin E."/>
            <person name="Tice H."/>
            <person name="Bruce D."/>
            <person name="Goodwin L."/>
            <person name="Pitluck S."/>
            <person name="Peters L."/>
            <person name="Mikhailova N."/>
            <person name="Lu M."/>
            <person name="Kyrpides N."/>
            <person name="Mavromatis K."/>
            <person name="Ivanova N."/>
            <person name="Markowitz V."/>
            <person name="Cheng J.-F."/>
            <person name="Hugenholtz P."/>
            <person name="Woyke T."/>
            <person name="Wu D."/>
            <person name="Wirth R."/>
            <person name="Brambilla E.-M."/>
            <person name="Klenk H.-P."/>
            <person name="Eisen J.A."/>
        </authorList>
    </citation>
    <scope>NUCLEOTIDE SEQUENCE [LARGE SCALE GENOMIC DNA]</scope>
    <source>
        <strain evidence="3 4">DSM 2279</strain>
    </source>
</reference>
<dbReference type="HOGENOM" id="CLU_019601_1_0_2"/>
<protein>
    <submittedName>
        <fullName evidence="3">Uncharacterized protein</fullName>
    </submittedName>
</protein>
<dbReference type="Proteomes" id="UP000005741">
    <property type="component" value="Chromosome"/>
</dbReference>
<organism evidence="3 4">
    <name type="scientific">Methanoplanus limicola DSM 2279</name>
    <dbReference type="NCBI Taxonomy" id="937775"/>
    <lineage>
        <taxon>Archaea</taxon>
        <taxon>Methanobacteriati</taxon>
        <taxon>Methanobacteriota</taxon>
        <taxon>Stenosarchaea group</taxon>
        <taxon>Methanomicrobia</taxon>
        <taxon>Methanomicrobiales</taxon>
        <taxon>Methanomicrobiaceae</taxon>
        <taxon>Methanoplanus</taxon>
    </lineage>
</organism>
<evidence type="ECO:0000259" key="2">
    <source>
        <dbReference type="Pfam" id="PF20720"/>
    </source>
</evidence>
<evidence type="ECO:0000313" key="3">
    <source>
        <dbReference type="EMBL" id="EHQ36412.1"/>
    </source>
</evidence>
<evidence type="ECO:0000313" key="4">
    <source>
        <dbReference type="Proteomes" id="UP000005741"/>
    </source>
</evidence>
<dbReference type="STRING" id="937775.Metlim_2358"/>
<dbReference type="InParanoid" id="H1Z267"/>
<dbReference type="Gene3D" id="3.40.50.300">
    <property type="entry name" value="P-loop containing nucleotide triphosphate hydrolases"/>
    <property type="match status" value="1"/>
</dbReference>
<dbReference type="InterPro" id="IPR027417">
    <property type="entry name" value="P-loop_NTPase"/>
</dbReference>
<dbReference type="SUPFAM" id="SSF52540">
    <property type="entry name" value="P-loop containing nucleoside triphosphate hydrolases"/>
    <property type="match status" value="1"/>
</dbReference>
<dbReference type="Pfam" id="PF04471">
    <property type="entry name" value="Mrr_cat"/>
    <property type="match status" value="1"/>
</dbReference>
<sequence>MNMADYDLGCLSSHEFELLVCDIFQKKWNVTLETFKEGRDNGIDIRGCFKSGTTIIQCKHYFKSSVSKLKSNLKKEVEKIEKIKPNEYIVVASTGLTPGNKTEIKDLFEPYCQSESDVFGREDILNYLRNNEDIVKKHPKLWFTSSAVFENILNKDIYNDTDIDIENFIEFLPKMVITEEFQKVEKILEEDSVCIISGEPGIGKSTLMKALVVKYSANGYQPIKISNNIKDAFKIIDRGKKQVFYYDDFLGTTYYNINAGKNEDKSIESFVKAIKRYKGNIKFILTTREYILNQAQQKSDVAERFGDLEYIISLKNASKTIKAQILYNHLWHSEIKDENIEQIIKDENYLKIINHRNFNPRVIETMTDSILVNSSNFVDSFLYNLEYPEKIWSRVFGSCISDYSKTILVLLGIFEGEASINAIFECFKYYYYSEDDLIKLKEAFNNSLKELDGTFTSSITYHWDYDKKIRYKNPSVEDFIYNKVYADDFLLERICDCISDVNQIIEIWDIFVSQTQAFNSEDYPRFSNSYFLAIKRIGKKYIESGINDNLATFTIHLLSINGQLKIGNISQYTNDILKMNLNKFKCKRGFYYRDLTSVLKELNGHEDEYKQIYYEMVNEAKIFLQSENYSFITDFTKIVEFYKITGLNLEGTFIEPLKLQLEQIIQEGIIIETDPDSCEIQFFCYDLDSKCHEQVGSEISELEKLNREIIHITDFFEIDNFKLSYPIEEYLEKYYSDYEPDEDRYEDYLLERDLIQEESEFQEMFEGLHEKNC</sequence>
<dbReference type="InterPro" id="IPR007560">
    <property type="entry name" value="Restrct_endonuc_IV_Mrr"/>
</dbReference>
<dbReference type="InterPro" id="IPR049050">
    <property type="entry name" value="nSTAND3"/>
</dbReference>
<dbReference type="InterPro" id="IPR011335">
    <property type="entry name" value="Restrct_endonuc-II-like"/>
</dbReference>
<feature type="domain" description="Novel STAND NTPase 3" evidence="2">
    <location>
        <begin position="176"/>
        <end position="332"/>
    </location>
</feature>
<dbReference type="SUPFAM" id="SSF52980">
    <property type="entry name" value="Restriction endonuclease-like"/>
    <property type="match status" value="1"/>
</dbReference>
<dbReference type="GO" id="GO:0004519">
    <property type="term" value="F:endonuclease activity"/>
    <property type="evidence" value="ECO:0007669"/>
    <property type="project" value="InterPro"/>
</dbReference>
<keyword evidence="4" id="KW-1185">Reference proteome</keyword>
<dbReference type="AlphaFoldDB" id="H1Z267"/>
<dbReference type="EMBL" id="CM001436">
    <property type="protein sequence ID" value="EHQ36412.1"/>
    <property type="molecule type" value="Genomic_DNA"/>
</dbReference>
<dbReference type="PATRIC" id="fig|937775.9.peg.2664"/>
<evidence type="ECO:0000259" key="1">
    <source>
        <dbReference type="Pfam" id="PF04471"/>
    </source>
</evidence>
<dbReference type="GO" id="GO:0009307">
    <property type="term" value="P:DNA restriction-modification system"/>
    <property type="evidence" value="ECO:0007669"/>
    <property type="project" value="InterPro"/>
</dbReference>
<proteinExistence type="predicted"/>
<feature type="domain" description="Restriction endonuclease type IV Mrr" evidence="1">
    <location>
        <begin position="11"/>
        <end position="68"/>
    </location>
</feature>
<dbReference type="GO" id="GO:0003677">
    <property type="term" value="F:DNA binding"/>
    <property type="evidence" value="ECO:0007669"/>
    <property type="project" value="InterPro"/>
</dbReference>
<gene>
    <name evidence="3" type="ORF">Metlim_2358</name>
</gene>